<proteinExistence type="inferred from homology"/>
<evidence type="ECO:0000256" key="1">
    <source>
        <dbReference type="ARBA" id="ARBA00008602"/>
    </source>
</evidence>
<evidence type="ECO:0000313" key="3">
    <source>
        <dbReference type="EMBL" id="CAJ0958367.1"/>
    </source>
</evidence>
<organism evidence="3 4">
    <name type="scientific">Ranitomeya imitator</name>
    <name type="common">mimic poison frog</name>
    <dbReference type="NCBI Taxonomy" id="111125"/>
    <lineage>
        <taxon>Eukaryota</taxon>
        <taxon>Metazoa</taxon>
        <taxon>Chordata</taxon>
        <taxon>Craniata</taxon>
        <taxon>Vertebrata</taxon>
        <taxon>Euteleostomi</taxon>
        <taxon>Amphibia</taxon>
        <taxon>Batrachia</taxon>
        <taxon>Anura</taxon>
        <taxon>Neobatrachia</taxon>
        <taxon>Hyloidea</taxon>
        <taxon>Dendrobatidae</taxon>
        <taxon>Dendrobatinae</taxon>
        <taxon>Ranitomeya</taxon>
    </lineage>
</organism>
<reference evidence="3" key="1">
    <citation type="submission" date="2023-07" db="EMBL/GenBank/DDBJ databases">
        <authorList>
            <person name="Stuckert A."/>
        </authorList>
    </citation>
    <scope>NUCLEOTIDE SEQUENCE</scope>
</reference>
<sequence length="181" mass="19452">MRSSVGVPEMERNFRGTVLEVISGGTAILDSPMWCHYSKRRIYPTSSGSVVLNGLDLRDLGSKMGTEKFPVPGGGYHLSMCGAVMALENQITAAKYQNAKPIGAGVQKPTEPLINLDVNNPDFKAGVMALANLLQIQRHDDYLVMLKAIKILVQERLSAEAVAKANSSKEASSGLFIKACG</sequence>
<keyword evidence="4" id="KW-1185">Reference proteome</keyword>
<dbReference type="Pfam" id="PF10036">
    <property type="entry name" value="RLL"/>
    <property type="match status" value="1"/>
</dbReference>
<dbReference type="Proteomes" id="UP001176940">
    <property type="component" value="Unassembled WGS sequence"/>
</dbReference>
<protein>
    <recommendedName>
        <fullName evidence="2">RNA transcription, translation and transport factor protein</fullName>
    </recommendedName>
</protein>
<comment type="similarity">
    <text evidence="1">Belongs to the RTRAF family.</text>
</comment>
<gene>
    <name evidence="3" type="ORF">RIMI_LOCUS16321504</name>
</gene>
<dbReference type="InterPro" id="IPR019265">
    <property type="entry name" value="RTRAF"/>
</dbReference>
<dbReference type="EMBL" id="CAUEEQ010045349">
    <property type="protein sequence ID" value="CAJ0958367.1"/>
    <property type="molecule type" value="Genomic_DNA"/>
</dbReference>
<evidence type="ECO:0000256" key="2">
    <source>
        <dbReference type="ARBA" id="ARBA00015365"/>
    </source>
</evidence>
<dbReference type="PANTHER" id="PTHR15924">
    <property type="entry name" value="CLE"/>
    <property type="match status" value="1"/>
</dbReference>
<name>A0ABN9M424_9NEOB</name>
<accession>A0ABN9M424</accession>
<comment type="caution">
    <text evidence="3">The sequence shown here is derived from an EMBL/GenBank/DDBJ whole genome shotgun (WGS) entry which is preliminary data.</text>
</comment>
<evidence type="ECO:0000313" key="4">
    <source>
        <dbReference type="Proteomes" id="UP001176940"/>
    </source>
</evidence>